<evidence type="ECO:0000313" key="1">
    <source>
        <dbReference type="EMBL" id="QXN88563.1"/>
    </source>
</evidence>
<dbReference type="PROSITE" id="PS51257">
    <property type="entry name" value="PROKAR_LIPOPROTEIN"/>
    <property type="match status" value="1"/>
</dbReference>
<proteinExistence type="predicted"/>
<dbReference type="Proteomes" id="UP000694257">
    <property type="component" value="Chromosome"/>
</dbReference>
<name>A0ABX8RG21_NOCIO</name>
<dbReference type="EMBL" id="CP078145">
    <property type="protein sequence ID" value="QXN88563.1"/>
    <property type="molecule type" value="Genomic_DNA"/>
</dbReference>
<evidence type="ECO:0000313" key="2">
    <source>
        <dbReference type="Proteomes" id="UP000694257"/>
    </source>
</evidence>
<keyword evidence="2" id="KW-1185">Reference proteome</keyword>
<organism evidence="1 2">
    <name type="scientific">Nocardia iowensis</name>
    <dbReference type="NCBI Taxonomy" id="204891"/>
    <lineage>
        <taxon>Bacteria</taxon>
        <taxon>Bacillati</taxon>
        <taxon>Actinomycetota</taxon>
        <taxon>Actinomycetes</taxon>
        <taxon>Mycobacteriales</taxon>
        <taxon>Nocardiaceae</taxon>
        <taxon>Nocardia</taxon>
    </lineage>
</organism>
<reference evidence="1 2" key="1">
    <citation type="submission" date="2021-07" db="EMBL/GenBank/DDBJ databases">
        <title>Whole Genome Sequence of Nocardia Iowensis.</title>
        <authorList>
            <person name="Lamm A."/>
            <person name="Collins-Fairclough A.M."/>
            <person name="Bunk B."/>
            <person name="Sproer C."/>
        </authorList>
    </citation>
    <scope>NUCLEOTIDE SEQUENCE [LARGE SCALE GENOMIC DNA]</scope>
    <source>
        <strain evidence="1 2">NRRL 5646</strain>
    </source>
</reference>
<sequence>MNTRIVLPLIAAVLALAGCGVSPSGVRVGGQAPTGVAPGVYLYFLDAHNELRPELYRTQRLGTVASALDLLLRAGPPTALRSDLPVIQSSGPVVDMANSTMTIRVPLDRDEIGPRGVDQIICTALGVTRQSGDDRTTEVVVSFTIAPATEPRRCPQH</sequence>
<dbReference type="RefSeq" id="WP_218469446.1">
    <property type="nucleotide sequence ID" value="NZ_BAABJN010000008.1"/>
</dbReference>
<accession>A0ABX8RG21</accession>
<evidence type="ECO:0008006" key="3">
    <source>
        <dbReference type="Google" id="ProtNLM"/>
    </source>
</evidence>
<protein>
    <recommendedName>
        <fullName evidence="3">GerMN domain-containing protein</fullName>
    </recommendedName>
</protein>
<gene>
    <name evidence="1" type="ORF">KV110_23510</name>
</gene>